<dbReference type="PANTHER" id="PTHR41349:SF1">
    <property type="entry name" value="PROTEIN CBG08683"/>
    <property type="match status" value="1"/>
</dbReference>
<feature type="chain" id="PRO_5016958195" description="LamG-like jellyroll fold domain-containing protein" evidence="3">
    <location>
        <begin position="24"/>
        <end position="498"/>
    </location>
</feature>
<evidence type="ECO:0000259" key="4">
    <source>
        <dbReference type="SMART" id="SM00560"/>
    </source>
</evidence>
<keyword evidence="2" id="KW-1015">Disulfide bond</keyword>
<accession>A0A365XSK9</accession>
<sequence length="498" mass="55765">MKNVLLTIAISLAALTLSGQTPAYQQPFNQDTAWQTCPGVSGTALNLGSSVAVRKPVMLPAVLQQYEGSYTVQCWTKAAADNESYVLLSTTTSDDPKQTGWKIGVQANGAWYWEIRNGNTGYTYYPTPQRQSVRDGRWHQLTYSFDAAKQEAAFYLDGRQMAIYHIPGIPAANSPGPLYAGGIPGGDIAEWNTFNGALDELLIYKTVLSPQQVRSSYARYFTPQPEMTLQPGKQLTVMNYNIWHGGNETGKGTGPQRITDIIRQSGADIVSMQETYGSGEKIADALGYYFYLRSNNLSIMSRFPIGETLDGDRPFFNGGAYIRLNQQQKIAFITNWLSYPFDYWDMLEKNQPLNIDTLVAGMEKHNAAQLKATLKVIRPYIDNAETVPVIFCGDLNSGSHLDWVESTRSLNHGYVVPFPQSRLMLEAGFTDSYRKIHPDPLKDRGITWSPQFPQAFKDRIDYIYYKGKLRPVKSFTITSHPVRYPSDHAALVTVFSVE</sequence>
<name>A0A365XSK9_9BACT</name>
<dbReference type="InterPro" id="IPR036691">
    <property type="entry name" value="Endo/exonu/phosph_ase_sf"/>
</dbReference>
<dbReference type="Pfam" id="PF13385">
    <property type="entry name" value="Laminin_G_3"/>
    <property type="match status" value="1"/>
</dbReference>
<gene>
    <name evidence="5" type="ORF">DF182_21415</name>
</gene>
<evidence type="ECO:0000313" key="6">
    <source>
        <dbReference type="Proteomes" id="UP000253410"/>
    </source>
</evidence>
<protein>
    <recommendedName>
        <fullName evidence="4">LamG-like jellyroll fold domain-containing protein</fullName>
    </recommendedName>
</protein>
<keyword evidence="6" id="KW-1185">Reference proteome</keyword>
<dbReference type="AlphaFoldDB" id="A0A365XSK9"/>
<dbReference type="SUPFAM" id="SSF49899">
    <property type="entry name" value="Concanavalin A-like lectins/glucanases"/>
    <property type="match status" value="1"/>
</dbReference>
<dbReference type="SUPFAM" id="SSF56219">
    <property type="entry name" value="DNase I-like"/>
    <property type="match status" value="1"/>
</dbReference>
<evidence type="ECO:0000256" key="1">
    <source>
        <dbReference type="ARBA" id="ARBA00022729"/>
    </source>
</evidence>
<evidence type="ECO:0000256" key="2">
    <source>
        <dbReference type="ARBA" id="ARBA00023157"/>
    </source>
</evidence>
<dbReference type="InterPro" id="IPR005135">
    <property type="entry name" value="Endo/exonuclease/phosphatase"/>
</dbReference>
<dbReference type="Gene3D" id="3.60.10.10">
    <property type="entry name" value="Endonuclease/exonuclease/phosphatase"/>
    <property type="match status" value="1"/>
</dbReference>
<dbReference type="Gene3D" id="2.60.120.200">
    <property type="match status" value="1"/>
</dbReference>
<dbReference type="GO" id="GO:0004553">
    <property type="term" value="F:hydrolase activity, hydrolyzing O-glycosyl compounds"/>
    <property type="evidence" value="ECO:0007669"/>
    <property type="project" value="UniProtKB-ARBA"/>
</dbReference>
<evidence type="ECO:0000256" key="3">
    <source>
        <dbReference type="SAM" id="SignalP"/>
    </source>
</evidence>
<dbReference type="OrthoDB" id="9794261at2"/>
<evidence type="ECO:0000313" key="5">
    <source>
        <dbReference type="EMBL" id="RBL89098.1"/>
    </source>
</evidence>
<dbReference type="SMART" id="SM00560">
    <property type="entry name" value="LamGL"/>
    <property type="match status" value="1"/>
</dbReference>
<organism evidence="5 6">
    <name type="scientific">Chitinophaga flava</name>
    <dbReference type="NCBI Taxonomy" id="2259036"/>
    <lineage>
        <taxon>Bacteria</taxon>
        <taxon>Pseudomonadati</taxon>
        <taxon>Bacteroidota</taxon>
        <taxon>Chitinophagia</taxon>
        <taxon>Chitinophagales</taxon>
        <taxon>Chitinophagaceae</taxon>
        <taxon>Chitinophaga</taxon>
    </lineage>
</organism>
<dbReference type="Proteomes" id="UP000253410">
    <property type="component" value="Unassembled WGS sequence"/>
</dbReference>
<feature type="signal peptide" evidence="3">
    <location>
        <begin position="1"/>
        <end position="23"/>
    </location>
</feature>
<comment type="caution">
    <text evidence="5">The sequence shown here is derived from an EMBL/GenBank/DDBJ whole genome shotgun (WGS) entry which is preliminary data.</text>
</comment>
<dbReference type="GO" id="GO:0005975">
    <property type="term" value="P:carbohydrate metabolic process"/>
    <property type="evidence" value="ECO:0007669"/>
    <property type="project" value="UniProtKB-ARBA"/>
</dbReference>
<feature type="domain" description="LamG-like jellyroll fold" evidence="4">
    <location>
        <begin position="68"/>
        <end position="211"/>
    </location>
</feature>
<dbReference type="InterPro" id="IPR006558">
    <property type="entry name" value="LamG-like"/>
</dbReference>
<reference evidence="5 6" key="1">
    <citation type="submission" date="2018-05" db="EMBL/GenBank/DDBJ databases">
        <title>Chitinophaga sp. K3CV102501T nov., isolated from isolated from a monsoon evergreen broad-leaved forest soil.</title>
        <authorList>
            <person name="Lv Y."/>
        </authorList>
    </citation>
    <scope>NUCLEOTIDE SEQUENCE [LARGE SCALE GENOMIC DNA]</scope>
    <source>
        <strain evidence="5 6">GDMCC 1.1325</strain>
    </source>
</reference>
<dbReference type="EMBL" id="QFFJ01000002">
    <property type="protein sequence ID" value="RBL89098.1"/>
    <property type="molecule type" value="Genomic_DNA"/>
</dbReference>
<dbReference type="InterPro" id="IPR013320">
    <property type="entry name" value="ConA-like_dom_sf"/>
</dbReference>
<dbReference type="PANTHER" id="PTHR41349">
    <property type="match status" value="1"/>
</dbReference>
<dbReference type="RefSeq" id="WP_113617842.1">
    <property type="nucleotide sequence ID" value="NZ_QFFJ01000002.1"/>
</dbReference>
<keyword evidence="1 3" id="KW-0732">Signal</keyword>
<dbReference type="Pfam" id="PF03372">
    <property type="entry name" value="Exo_endo_phos"/>
    <property type="match status" value="1"/>
</dbReference>
<proteinExistence type="predicted"/>